<accession>A0A1M6EY54</accession>
<dbReference type="InterPro" id="IPR050136">
    <property type="entry name" value="FA_oxidation_alpha_subunit"/>
</dbReference>
<dbReference type="InterPro" id="IPR006108">
    <property type="entry name" value="3HC_DH_C"/>
</dbReference>
<dbReference type="GO" id="GO:0070403">
    <property type="term" value="F:NAD+ binding"/>
    <property type="evidence" value="ECO:0007669"/>
    <property type="project" value="InterPro"/>
</dbReference>
<evidence type="ECO:0000256" key="15">
    <source>
        <dbReference type="RuleBase" id="RU003707"/>
    </source>
</evidence>
<dbReference type="Gene3D" id="3.40.50.720">
    <property type="entry name" value="NAD(P)-binding Rossmann-like Domain"/>
    <property type="match status" value="1"/>
</dbReference>
<keyword evidence="11" id="KW-0443">Lipid metabolism</keyword>
<evidence type="ECO:0000256" key="9">
    <source>
        <dbReference type="ARBA" id="ARBA00023002"/>
    </source>
</evidence>
<dbReference type="STRING" id="1121476.SAMN02745751_01283"/>
<dbReference type="Gene3D" id="1.10.1040.50">
    <property type="match status" value="1"/>
</dbReference>
<dbReference type="RefSeq" id="WP_073048759.1">
    <property type="nucleotide sequence ID" value="NZ_FQZL01000008.1"/>
</dbReference>
<evidence type="ECO:0000259" key="17">
    <source>
        <dbReference type="Pfam" id="PF02737"/>
    </source>
</evidence>
<dbReference type="SUPFAM" id="SSF52096">
    <property type="entry name" value="ClpP/crotonase"/>
    <property type="match status" value="1"/>
</dbReference>
<evidence type="ECO:0000259" key="16">
    <source>
        <dbReference type="Pfam" id="PF00725"/>
    </source>
</evidence>
<dbReference type="InterPro" id="IPR018376">
    <property type="entry name" value="Enoyl-CoA_hyd/isom_CS"/>
</dbReference>
<dbReference type="PANTHER" id="PTHR43612">
    <property type="entry name" value="TRIFUNCTIONAL ENZYME SUBUNIT ALPHA"/>
    <property type="match status" value="1"/>
</dbReference>
<dbReference type="InterPro" id="IPR036291">
    <property type="entry name" value="NAD(P)-bd_dom_sf"/>
</dbReference>
<gene>
    <name evidence="18" type="ORF">SAMN02745751_01283</name>
</gene>
<keyword evidence="13" id="KW-0511">Multifunctional enzyme</keyword>
<dbReference type="EMBL" id="FQZL01000008">
    <property type="protein sequence ID" value="SHI90350.1"/>
    <property type="molecule type" value="Genomic_DNA"/>
</dbReference>
<evidence type="ECO:0000256" key="3">
    <source>
        <dbReference type="ARBA" id="ARBA00007005"/>
    </source>
</evidence>
<dbReference type="Proteomes" id="UP000184052">
    <property type="component" value="Unassembled WGS sequence"/>
</dbReference>
<comment type="pathway">
    <text evidence="2">Lipid metabolism; butanoate metabolism.</text>
</comment>
<comment type="pathway">
    <text evidence="1">Lipid metabolism; fatty acid beta-oxidation.</text>
</comment>
<evidence type="ECO:0000313" key="19">
    <source>
        <dbReference type="Proteomes" id="UP000184052"/>
    </source>
</evidence>
<dbReference type="FunFam" id="3.40.50.720:FF:000009">
    <property type="entry name" value="Fatty oxidation complex, alpha subunit"/>
    <property type="match status" value="1"/>
</dbReference>
<evidence type="ECO:0000256" key="2">
    <source>
        <dbReference type="ARBA" id="ARBA00005086"/>
    </source>
</evidence>
<evidence type="ECO:0000256" key="6">
    <source>
        <dbReference type="ARBA" id="ARBA00012076"/>
    </source>
</evidence>
<comment type="catalytic activity">
    <reaction evidence="14">
        <text>a (3S)-3-hydroxyacyl-CoA + NAD(+) = a 3-oxoacyl-CoA + NADH + H(+)</text>
        <dbReference type="Rhea" id="RHEA:22432"/>
        <dbReference type="ChEBI" id="CHEBI:15378"/>
        <dbReference type="ChEBI" id="CHEBI:57318"/>
        <dbReference type="ChEBI" id="CHEBI:57540"/>
        <dbReference type="ChEBI" id="CHEBI:57945"/>
        <dbReference type="ChEBI" id="CHEBI:90726"/>
        <dbReference type="EC" id="1.1.1.35"/>
    </reaction>
</comment>
<dbReference type="Pfam" id="PF00378">
    <property type="entry name" value="ECH_1"/>
    <property type="match status" value="1"/>
</dbReference>
<evidence type="ECO:0000256" key="14">
    <source>
        <dbReference type="ARBA" id="ARBA00049556"/>
    </source>
</evidence>
<dbReference type="UniPathway" id="UPA00659"/>
<dbReference type="InterPro" id="IPR001753">
    <property type="entry name" value="Enoyl-CoA_hydra/iso"/>
</dbReference>
<evidence type="ECO:0000256" key="5">
    <source>
        <dbReference type="ARBA" id="ARBA00009463"/>
    </source>
</evidence>
<evidence type="ECO:0000256" key="12">
    <source>
        <dbReference type="ARBA" id="ARBA00023239"/>
    </source>
</evidence>
<keyword evidence="10" id="KW-0520">NAD</keyword>
<comment type="similarity">
    <text evidence="3">In the central section; belongs to the 3-hydroxyacyl-CoA dehydrogenase family.</text>
</comment>
<evidence type="ECO:0000256" key="8">
    <source>
        <dbReference type="ARBA" id="ARBA00022963"/>
    </source>
</evidence>
<keyword evidence="19" id="KW-1185">Reference proteome</keyword>
<dbReference type="CDD" id="cd06558">
    <property type="entry name" value="crotonase-like"/>
    <property type="match status" value="1"/>
</dbReference>
<dbReference type="OrthoDB" id="9771883at2"/>
<dbReference type="SUPFAM" id="SSF48179">
    <property type="entry name" value="6-phosphogluconate dehydrogenase C-terminal domain-like"/>
    <property type="match status" value="2"/>
</dbReference>
<dbReference type="Pfam" id="PF02737">
    <property type="entry name" value="3HCDH_N"/>
    <property type="match status" value="1"/>
</dbReference>
<dbReference type="GO" id="GO:0016509">
    <property type="term" value="F:long-chain (3S)-3-hydroxyacyl-CoA dehydrogenase (NAD+) activity"/>
    <property type="evidence" value="ECO:0007669"/>
    <property type="project" value="TreeGrafter"/>
</dbReference>
<keyword evidence="8" id="KW-0442">Lipid degradation</keyword>
<feature type="domain" description="3-hydroxyacyl-CoA dehydrogenase NAD binding" evidence="17">
    <location>
        <begin position="313"/>
        <end position="491"/>
    </location>
</feature>
<comment type="similarity">
    <text evidence="5">Belongs to the 3-hydroxyacyl-CoA dehydrogenase family.</text>
</comment>
<dbReference type="GO" id="GO:0006635">
    <property type="term" value="P:fatty acid beta-oxidation"/>
    <property type="evidence" value="ECO:0007669"/>
    <property type="project" value="UniProtKB-UniPathway"/>
</dbReference>
<dbReference type="Gene3D" id="3.90.226.10">
    <property type="entry name" value="2-enoyl-CoA Hydratase, Chain A, domain 1"/>
    <property type="match status" value="1"/>
</dbReference>
<organism evidence="18 19">
    <name type="scientific">Dethiosulfatibacter aminovorans DSM 17477</name>
    <dbReference type="NCBI Taxonomy" id="1121476"/>
    <lineage>
        <taxon>Bacteria</taxon>
        <taxon>Bacillati</taxon>
        <taxon>Bacillota</taxon>
        <taxon>Tissierellia</taxon>
        <taxon>Dethiosulfatibacter</taxon>
    </lineage>
</organism>
<proteinExistence type="inferred from homology"/>
<reference evidence="18 19" key="1">
    <citation type="submission" date="2016-11" db="EMBL/GenBank/DDBJ databases">
        <authorList>
            <person name="Jaros S."/>
            <person name="Januszkiewicz K."/>
            <person name="Wedrychowicz H."/>
        </authorList>
    </citation>
    <scope>NUCLEOTIDE SEQUENCE [LARGE SCALE GENOMIC DNA]</scope>
    <source>
        <strain evidence="18 19">DSM 17477</strain>
    </source>
</reference>
<dbReference type="SUPFAM" id="SSF51735">
    <property type="entry name" value="NAD(P)-binding Rossmann-fold domains"/>
    <property type="match status" value="1"/>
</dbReference>
<dbReference type="InterPro" id="IPR006176">
    <property type="entry name" value="3-OHacyl-CoA_DH_NAD-bd"/>
</dbReference>
<evidence type="ECO:0000256" key="7">
    <source>
        <dbReference type="ARBA" id="ARBA00022832"/>
    </source>
</evidence>
<dbReference type="InterPro" id="IPR008927">
    <property type="entry name" value="6-PGluconate_DH-like_C_sf"/>
</dbReference>
<evidence type="ECO:0000256" key="13">
    <source>
        <dbReference type="ARBA" id="ARBA00023268"/>
    </source>
</evidence>
<dbReference type="AlphaFoldDB" id="A0A1M6EY54"/>
<dbReference type="Pfam" id="PF00725">
    <property type="entry name" value="3HCDH"/>
    <property type="match status" value="1"/>
</dbReference>
<keyword evidence="7" id="KW-0276">Fatty acid metabolism</keyword>
<evidence type="ECO:0000256" key="1">
    <source>
        <dbReference type="ARBA" id="ARBA00005005"/>
    </source>
</evidence>
<evidence type="ECO:0000313" key="18">
    <source>
        <dbReference type="EMBL" id="SHI90350.1"/>
    </source>
</evidence>
<feature type="domain" description="3-hydroxyacyl-CoA dehydrogenase C-terminal" evidence="16">
    <location>
        <begin position="494"/>
        <end position="580"/>
    </location>
</feature>
<evidence type="ECO:0000256" key="4">
    <source>
        <dbReference type="ARBA" id="ARBA00008750"/>
    </source>
</evidence>
<name>A0A1M6EY54_9FIRM</name>
<keyword evidence="12" id="KW-0456">Lyase</keyword>
<evidence type="ECO:0000256" key="11">
    <source>
        <dbReference type="ARBA" id="ARBA00023098"/>
    </source>
</evidence>
<comment type="similarity">
    <text evidence="4">In the N-terminal section; belongs to the enoyl-CoA hydratase/isomerase family.</text>
</comment>
<dbReference type="PANTHER" id="PTHR43612:SF3">
    <property type="entry name" value="TRIFUNCTIONAL ENZYME SUBUNIT ALPHA, MITOCHONDRIAL"/>
    <property type="match status" value="1"/>
</dbReference>
<dbReference type="InterPro" id="IPR029045">
    <property type="entry name" value="ClpP/crotonase-like_dom_sf"/>
</dbReference>
<keyword evidence="9" id="KW-0560">Oxidoreductase</keyword>
<dbReference type="GO" id="GO:0004300">
    <property type="term" value="F:enoyl-CoA hydratase activity"/>
    <property type="evidence" value="ECO:0007669"/>
    <property type="project" value="UniProtKB-EC"/>
</dbReference>
<sequence length="670" mass="73793">MSNKMFSYVLDGEIAVITFDEVGNKMNTWSNEAFDSFTEVIEEVKALADKKEIKGAVIISGKPYTFLAGADLNVLVQATESRETCKNDISSMHEIFNALADVSVPTLAAINGHCLGGGLEFALACDARIAKKSKTTVLGLPEIGVGVFPAGGGTSRLLRLIGTPAIDLVLKSKNLGADEALKLGVVDKCVEEDADLLDEAKTFLNEICDKKVVLNRVEHDFSNIDEVVEEARKGVMKKARGRLLPAPKGYLQVVQEGANLPLEESLELEKKQYVDVATSNETKGSINTFMLTSFGADAKKFITKGYEPRTIKKAAVLGFGTMGRGIVIDVINRANIPVVVKDRAEAFEPGMAFVEKILTGMHKKGRLKGEVADYMNLIIPVTEYTDDFKDVDIVVEAVFEDIKVKEQVYSELCEVISDDCILASNTSYLSVDELANMVKNPERFVGMHFFSPVWLMKLIEVIKSNQTSQNIVDDTLGFVATLRKRPVICNDGPGFVVNAVLDPFMSGGITYLDEGNRIETIDTAMVKFGNAVGPIRLMDEVGIDVSHHIFTSRNLGFKTVENMYNAGRYGLKKNGKGFYKVDGTPDEEVYELVDKKEEVIRTEEEIAMEILTNQVKEGKRILDANIVDDVRMIDMGMIFGTGYPTDKGGPMKWSDIIGLSEKLYGEKFYK</sequence>
<dbReference type="PROSITE" id="PS00166">
    <property type="entry name" value="ENOYL_COA_HYDRATASE"/>
    <property type="match status" value="1"/>
</dbReference>
<comment type="similarity">
    <text evidence="15">Belongs to the enoyl-CoA hydratase/isomerase family.</text>
</comment>
<evidence type="ECO:0000256" key="10">
    <source>
        <dbReference type="ARBA" id="ARBA00023027"/>
    </source>
</evidence>
<protein>
    <recommendedName>
        <fullName evidence="6">enoyl-CoA hydratase</fullName>
        <ecNumber evidence="6">4.2.1.17</ecNumber>
    </recommendedName>
</protein>
<dbReference type="EC" id="4.2.1.17" evidence="6"/>